<organism evidence="2 3">
    <name type="scientific">Dactylellina haptotyla (strain CBS 200.50)</name>
    <name type="common">Nematode-trapping fungus</name>
    <name type="synonym">Monacrosporium haptotylum</name>
    <dbReference type="NCBI Taxonomy" id="1284197"/>
    <lineage>
        <taxon>Eukaryota</taxon>
        <taxon>Fungi</taxon>
        <taxon>Dikarya</taxon>
        <taxon>Ascomycota</taxon>
        <taxon>Pezizomycotina</taxon>
        <taxon>Orbiliomycetes</taxon>
        <taxon>Orbiliales</taxon>
        <taxon>Orbiliaceae</taxon>
        <taxon>Dactylellina</taxon>
    </lineage>
</organism>
<dbReference type="EMBL" id="AQGS01000443">
    <property type="protein sequence ID" value="EPS39887.1"/>
    <property type="molecule type" value="Genomic_DNA"/>
</dbReference>
<reference evidence="2 3" key="1">
    <citation type="journal article" date="2013" name="PLoS Genet.">
        <title>Genomic mechanisms accounting for the adaptation to parasitism in nematode-trapping fungi.</title>
        <authorList>
            <person name="Meerupati T."/>
            <person name="Andersson K.M."/>
            <person name="Friman E."/>
            <person name="Kumar D."/>
            <person name="Tunlid A."/>
            <person name="Ahren D."/>
        </authorList>
    </citation>
    <scope>NUCLEOTIDE SEQUENCE [LARGE SCALE GENOMIC DNA]</scope>
    <source>
        <strain evidence="2 3">CBS 200.50</strain>
    </source>
</reference>
<name>S8BX81_DACHA</name>
<dbReference type="AlphaFoldDB" id="S8BX81"/>
<accession>S8BX81</accession>
<evidence type="ECO:0000313" key="2">
    <source>
        <dbReference type="EMBL" id="EPS39887.1"/>
    </source>
</evidence>
<sequence length="185" mass="20973">MDRNSDLPEIRITDADTAPNVNQNPDSRPNQDQAVETKPRAGSTDPQGTDGAYEKNTEAKPINIPKPLKPFGVWPRVHFPAEDQYHSSSSSSSDTMTQTKQRVAFAKAIASGEINHGKLRFFCDVCQLNLSRATHFPVFSVFQNFDEREKYRRDIFGKESILPRERSDHREFYEALDAMNSSPLL</sequence>
<dbReference type="Proteomes" id="UP000015100">
    <property type="component" value="Unassembled WGS sequence"/>
</dbReference>
<evidence type="ECO:0000256" key="1">
    <source>
        <dbReference type="SAM" id="MobiDB-lite"/>
    </source>
</evidence>
<feature type="region of interest" description="Disordered" evidence="1">
    <location>
        <begin position="1"/>
        <end position="67"/>
    </location>
</feature>
<keyword evidence="3" id="KW-1185">Reference proteome</keyword>
<protein>
    <submittedName>
        <fullName evidence="2">Uncharacterized protein</fullName>
    </submittedName>
</protein>
<evidence type="ECO:0000313" key="3">
    <source>
        <dbReference type="Proteomes" id="UP000015100"/>
    </source>
</evidence>
<proteinExistence type="predicted"/>
<gene>
    <name evidence="2" type="ORF">H072_6415</name>
</gene>
<dbReference type="HOGENOM" id="CLU_1461257_0_0_1"/>
<feature type="compositionally biased region" description="Basic and acidic residues" evidence="1">
    <location>
        <begin position="1"/>
        <end position="14"/>
    </location>
</feature>
<feature type="compositionally biased region" description="Polar residues" evidence="1">
    <location>
        <begin position="19"/>
        <end position="34"/>
    </location>
</feature>
<comment type="caution">
    <text evidence="2">The sequence shown here is derived from an EMBL/GenBank/DDBJ whole genome shotgun (WGS) entry which is preliminary data.</text>
</comment>
<reference evidence="3" key="2">
    <citation type="submission" date="2013-04" db="EMBL/GenBank/DDBJ databases">
        <title>Genomic mechanisms accounting for the adaptation to parasitism in nematode-trapping fungi.</title>
        <authorList>
            <person name="Ahren D.G."/>
        </authorList>
    </citation>
    <scope>NUCLEOTIDE SEQUENCE [LARGE SCALE GENOMIC DNA]</scope>
    <source>
        <strain evidence="3">CBS 200.50</strain>
    </source>
</reference>